<evidence type="ECO:0000256" key="2">
    <source>
        <dbReference type="SAM" id="Phobius"/>
    </source>
</evidence>
<dbReference type="EMBL" id="BAABUK010000018">
    <property type="protein sequence ID" value="GAA5813801.1"/>
    <property type="molecule type" value="Genomic_DNA"/>
</dbReference>
<protein>
    <submittedName>
        <fullName evidence="3">Uncharacterized protein</fullName>
    </submittedName>
</protein>
<evidence type="ECO:0000256" key="1">
    <source>
        <dbReference type="SAM" id="MobiDB-lite"/>
    </source>
</evidence>
<dbReference type="Pfam" id="PF06687">
    <property type="entry name" value="SUR7"/>
    <property type="match status" value="1"/>
</dbReference>
<feature type="transmembrane region" description="Helical" evidence="2">
    <location>
        <begin position="125"/>
        <end position="143"/>
    </location>
</feature>
<keyword evidence="4" id="KW-1185">Reference proteome</keyword>
<accession>A0ABP9Z3W8</accession>
<feature type="region of interest" description="Disordered" evidence="1">
    <location>
        <begin position="588"/>
        <end position="651"/>
    </location>
</feature>
<reference evidence="3 4" key="1">
    <citation type="submission" date="2024-04" db="EMBL/GenBank/DDBJ databases">
        <title>genome sequences of Mucor flavus KT1a and Helicostylum pulchrum KT1b strains isolated from the surface of a dry-aged beef.</title>
        <authorList>
            <person name="Toyotome T."/>
            <person name="Hosono M."/>
            <person name="Torimaru M."/>
            <person name="Fukuda K."/>
            <person name="Mikami N."/>
        </authorList>
    </citation>
    <scope>NUCLEOTIDE SEQUENCE [LARGE SCALE GENOMIC DNA]</scope>
    <source>
        <strain evidence="3 4">KT1a</strain>
    </source>
</reference>
<feature type="compositionally biased region" description="Basic and acidic residues" evidence="1">
    <location>
        <begin position="641"/>
        <end position="651"/>
    </location>
</feature>
<dbReference type="InterPro" id="IPR009571">
    <property type="entry name" value="SUR7/Rim9-like_fungi"/>
</dbReference>
<name>A0ABP9Z3W8_9FUNG</name>
<feature type="transmembrane region" description="Helical" evidence="2">
    <location>
        <begin position="155"/>
        <end position="178"/>
    </location>
</feature>
<proteinExistence type="predicted"/>
<feature type="compositionally biased region" description="Polar residues" evidence="1">
    <location>
        <begin position="588"/>
        <end position="637"/>
    </location>
</feature>
<feature type="transmembrane region" description="Helical" evidence="2">
    <location>
        <begin position="329"/>
        <end position="352"/>
    </location>
</feature>
<keyword evidence="2" id="KW-1133">Transmembrane helix</keyword>
<dbReference type="Proteomes" id="UP001473302">
    <property type="component" value="Unassembled WGS sequence"/>
</dbReference>
<organism evidence="3 4">
    <name type="scientific">Mucor flavus</name>
    <dbReference type="NCBI Taxonomy" id="439312"/>
    <lineage>
        <taxon>Eukaryota</taxon>
        <taxon>Fungi</taxon>
        <taxon>Fungi incertae sedis</taxon>
        <taxon>Mucoromycota</taxon>
        <taxon>Mucoromycotina</taxon>
        <taxon>Mucoromycetes</taxon>
        <taxon>Mucorales</taxon>
        <taxon>Mucorineae</taxon>
        <taxon>Mucoraceae</taxon>
        <taxon>Mucor</taxon>
    </lineage>
</organism>
<gene>
    <name evidence="3" type="ORF">MFLAVUS_007288</name>
</gene>
<evidence type="ECO:0000313" key="3">
    <source>
        <dbReference type="EMBL" id="GAA5813801.1"/>
    </source>
</evidence>
<comment type="caution">
    <text evidence="3">The sequence shown here is derived from an EMBL/GenBank/DDBJ whole genome shotgun (WGS) entry which is preliminary data.</text>
</comment>
<sequence>MLRIIQIIVTLLIVASLILQILVLLGNFSGLRNVNIIRVDLVNPTGSGGFFGGLLDKFKDTVDNQLPDFLTIGLFVICEGDKGMDTVCSPPSFGYQYNSTGVLDLIQKEIPSSIQSTLAGVQKGVFILSAAICFFLLLCNFYHQYSGHKLNHHYGCCRIFLIVFITIIALLFAIATFVGQIVAFNIVKSTINKTKNAIMGGLINDLVDVQSASYYYLVYVASTKSQREVKVTRWGLLLHNSIHCHQAILPLLYVLLNNIHSIEAESATTCTPMNCVATCSPTCNELEACIMKTMTSCGECPRSVCVLRNVIGAPPKETTTEIKSDNSGMIGGIVGGLLGLGIVICAGVYLYIKRGKRKGKLPFTFTDGSANAANMMSQDQFHPISPPLTPHPGVVAALSQHQRETHLQQSYQRDSQQQPRKFIGLAELASMSSLPTTPGANSFHSVPTTPRTNSFHTALSNNTNEQFTIISPTTPTTVPEEFEEKIALQNKRISHILNNNPRLSQLQPLPTYVVNRNSDLSYTTDDDSEYEFEHRPVVVLQRKPTGQAVQVNRAKPQIMRVNSVRSSVHGGLNRSDSVRTVLTAVTPSPADRNSFTGLSPSIPTTRDSLTGQFPATPTTQNNNLADQFPSTPTNRSFVTEDPFHDDEKAKY</sequence>
<evidence type="ECO:0000313" key="4">
    <source>
        <dbReference type="Proteomes" id="UP001473302"/>
    </source>
</evidence>
<keyword evidence="2" id="KW-0812">Transmembrane</keyword>
<keyword evidence="2" id="KW-0472">Membrane</keyword>
<feature type="transmembrane region" description="Helical" evidence="2">
    <location>
        <begin position="7"/>
        <end position="25"/>
    </location>
</feature>